<dbReference type="PROSITE" id="PS00847">
    <property type="entry name" value="MCM_1"/>
    <property type="match status" value="1"/>
</dbReference>
<evidence type="ECO:0000256" key="10">
    <source>
        <dbReference type="ARBA" id="ARBA00047995"/>
    </source>
</evidence>
<evidence type="ECO:0000256" key="9">
    <source>
        <dbReference type="ARBA" id="ARBA00023242"/>
    </source>
</evidence>
<keyword evidence="6 13" id="KW-0347">Helicase</keyword>
<dbReference type="InterPro" id="IPR001208">
    <property type="entry name" value="MCM_dom"/>
</dbReference>
<organism evidence="16 17">
    <name type="scientific">Symbiochloris irregularis</name>
    <dbReference type="NCBI Taxonomy" id="706552"/>
    <lineage>
        <taxon>Eukaryota</taxon>
        <taxon>Viridiplantae</taxon>
        <taxon>Chlorophyta</taxon>
        <taxon>core chlorophytes</taxon>
        <taxon>Trebouxiophyceae</taxon>
        <taxon>Trebouxiales</taxon>
        <taxon>Trebouxiaceae</taxon>
        <taxon>Symbiochloris</taxon>
    </lineage>
</organism>
<dbReference type="PRINTS" id="PR01657">
    <property type="entry name" value="MCMFAMILY"/>
</dbReference>
<dbReference type="InterPro" id="IPR031327">
    <property type="entry name" value="MCM"/>
</dbReference>
<keyword evidence="5 13" id="KW-0378">Hydrolase</keyword>
<dbReference type="FunFam" id="2.20.28.10:FF:000003">
    <property type="entry name" value="DNA helicase"/>
    <property type="match status" value="1"/>
</dbReference>
<evidence type="ECO:0000256" key="8">
    <source>
        <dbReference type="ARBA" id="ARBA00023125"/>
    </source>
</evidence>
<dbReference type="InterPro" id="IPR033762">
    <property type="entry name" value="MCM_OB"/>
</dbReference>
<dbReference type="GO" id="GO:0042555">
    <property type="term" value="C:MCM complex"/>
    <property type="evidence" value="ECO:0007669"/>
    <property type="project" value="UniProtKB-UniRule"/>
</dbReference>
<dbReference type="InterPro" id="IPR018525">
    <property type="entry name" value="MCM_CS"/>
</dbReference>
<dbReference type="GO" id="GO:1902975">
    <property type="term" value="P:mitotic DNA replication initiation"/>
    <property type="evidence" value="ECO:0007669"/>
    <property type="project" value="TreeGrafter"/>
</dbReference>
<evidence type="ECO:0000256" key="4">
    <source>
        <dbReference type="ARBA" id="ARBA00022741"/>
    </source>
</evidence>
<dbReference type="PRINTS" id="PR01660">
    <property type="entry name" value="MCMPROTEIN4"/>
</dbReference>
<keyword evidence="9 13" id="KW-0539">Nucleus</keyword>
<evidence type="ECO:0000256" key="13">
    <source>
        <dbReference type="RuleBase" id="RU368062"/>
    </source>
</evidence>
<dbReference type="Gene3D" id="3.30.1640.10">
    <property type="entry name" value="mini-chromosome maintenance (MCM) complex, chain A, domain 1"/>
    <property type="match status" value="1"/>
</dbReference>
<comment type="catalytic activity">
    <reaction evidence="10 13">
        <text>ATP + H2O = ADP + phosphate + H(+)</text>
        <dbReference type="Rhea" id="RHEA:13065"/>
        <dbReference type="ChEBI" id="CHEBI:15377"/>
        <dbReference type="ChEBI" id="CHEBI:15378"/>
        <dbReference type="ChEBI" id="CHEBI:30616"/>
        <dbReference type="ChEBI" id="CHEBI:43474"/>
        <dbReference type="ChEBI" id="CHEBI:456216"/>
        <dbReference type="EC" id="3.6.4.12"/>
    </reaction>
</comment>
<keyword evidence="17" id="KW-1185">Reference proteome</keyword>
<evidence type="ECO:0000256" key="3">
    <source>
        <dbReference type="ARBA" id="ARBA00022705"/>
    </source>
</evidence>
<dbReference type="PANTHER" id="PTHR11630">
    <property type="entry name" value="DNA REPLICATION LICENSING FACTOR MCM FAMILY MEMBER"/>
    <property type="match status" value="1"/>
</dbReference>
<dbReference type="Gene3D" id="2.20.28.10">
    <property type="match status" value="1"/>
</dbReference>
<feature type="compositionally biased region" description="Gly residues" evidence="14">
    <location>
        <begin position="52"/>
        <end position="62"/>
    </location>
</feature>
<proteinExistence type="inferred from homology"/>
<feature type="compositionally biased region" description="Low complexity" evidence="14">
    <location>
        <begin position="16"/>
        <end position="51"/>
    </location>
</feature>
<dbReference type="Proteomes" id="UP001465755">
    <property type="component" value="Unassembled WGS sequence"/>
</dbReference>
<feature type="domain" description="MCM C-terminal AAA(+) ATPase" evidence="15">
    <location>
        <begin position="442"/>
        <end position="647"/>
    </location>
</feature>
<dbReference type="PROSITE" id="PS50051">
    <property type="entry name" value="MCM_2"/>
    <property type="match status" value="1"/>
</dbReference>
<comment type="subunit">
    <text evidence="13">Component of the MCM2-7 complex.</text>
</comment>
<dbReference type="Gene3D" id="1.10.10.10">
    <property type="entry name" value="Winged helix-like DNA-binding domain superfamily/Winged helix DNA-binding domain"/>
    <property type="match status" value="1"/>
</dbReference>
<dbReference type="Pfam" id="PF00493">
    <property type="entry name" value="MCM"/>
    <property type="match status" value="1"/>
</dbReference>
<keyword evidence="8 12" id="KW-0238">DNA-binding</keyword>
<keyword evidence="4 12" id="KW-0547">Nucleotide-binding</keyword>
<dbReference type="SMART" id="SM00350">
    <property type="entry name" value="MCM"/>
    <property type="match status" value="1"/>
</dbReference>
<dbReference type="SUPFAM" id="SSF50249">
    <property type="entry name" value="Nucleic acid-binding proteins"/>
    <property type="match status" value="1"/>
</dbReference>
<name>A0AAW1NTH5_9CHLO</name>
<reference evidence="16 17" key="1">
    <citation type="journal article" date="2024" name="Nat. Commun.">
        <title>Phylogenomics reveals the evolutionary origins of lichenization in chlorophyte algae.</title>
        <authorList>
            <person name="Puginier C."/>
            <person name="Libourel C."/>
            <person name="Otte J."/>
            <person name="Skaloud P."/>
            <person name="Haon M."/>
            <person name="Grisel S."/>
            <person name="Petersen M."/>
            <person name="Berrin J.G."/>
            <person name="Delaux P.M."/>
            <person name="Dal Grande F."/>
            <person name="Keller J."/>
        </authorList>
    </citation>
    <scope>NUCLEOTIDE SEQUENCE [LARGE SCALE GENOMIC DNA]</scope>
    <source>
        <strain evidence="16 17">SAG 2036</strain>
    </source>
</reference>
<evidence type="ECO:0000256" key="12">
    <source>
        <dbReference type="RuleBase" id="RU004070"/>
    </source>
</evidence>
<dbReference type="SUPFAM" id="SSF52540">
    <property type="entry name" value="P-loop containing nucleoside triphosphate hydrolases"/>
    <property type="match status" value="1"/>
</dbReference>
<gene>
    <name evidence="16" type="ORF">WJX73_007126</name>
</gene>
<evidence type="ECO:0000256" key="14">
    <source>
        <dbReference type="SAM" id="MobiDB-lite"/>
    </source>
</evidence>
<comment type="subcellular location">
    <subcellularLocation>
        <location evidence="1">Nucleus</location>
    </subcellularLocation>
</comment>
<evidence type="ECO:0000313" key="16">
    <source>
        <dbReference type="EMBL" id="KAK9792980.1"/>
    </source>
</evidence>
<dbReference type="GO" id="GO:0016787">
    <property type="term" value="F:hydrolase activity"/>
    <property type="evidence" value="ECO:0007669"/>
    <property type="project" value="UniProtKB-KW"/>
</dbReference>
<dbReference type="Pfam" id="PF14551">
    <property type="entry name" value="MCM_N"/>
    <property type="match status" value="1"/>
</dbReference>
<dbReference type="AlphaFoldDB" id="A0AAW1NTH5"/>
<dbReference type="InterPro" id="IPR036388">
    <property type="entry name" value="WH-like_DNA-bd_sf"/>
</dbReference>
<keyword evidence="7 12" id="KW-0067">ATP-binding</keyword>
<feature type="region of interest" description="Disordered" evidence="14">
    <location>
        <begin position="383"/>
        <end position="416"/>
    </location>
</feature>
<dbReference type="Gene3D" id="2.40.50.140">
    <property type="entry name" value="Nucleic acid-binding proteins"/>
    <property type="match status" value="1"/>
</dbReference>
<dbReference type="GO" id="GO:0006271">
    <property type="term" value="P:DNA strand elongation involved in DNA replication"/>
    <property type="evidence" value="ECO:0007669"/>
    <property type="project" value="TreeGrafter"/>
</dbReference>
<dbReference type="FunFam" id="3.40.50.300:FF:000217">
    <property type="entry name" value="DNA helicase"/>
    <property type="match status" value="1"/>
</dbReference>
<dbReference type="GO" id="GO:0000727">
    <property type="term" value="P:double-strand break repair via break-induced replication"/>
    <property type="evidence" value="ECO:0007669"/>
    <property type="project" value="TreeGrafter"/>
</dbReference>
<evidence type="ECO:0000256" key="11">
    <source>
        <dbReference type="ARBA" id="ARBA00053280"/>
    </source>
</evidence>
<dbReference type="InterPro" id="IPR027417">
    <property type="entry name" value="P-loop_NTPase"/>
</dbReference>
<dbReference type="InterPro" id="IPR027925">
    <property type="entry name" value="MCM_N"/>
</dbReference>
<comment type="function">
    <text evidence="13">Acts as component of the MCM2-7 complex (MCM complex) which is the replicative helicase essential for 'once per cell cycle' DNA replication initiation and elongation in eukaryotic cells. The active ATPase sites in the MCM2-7 ring are formed through the interaction surfaces of two neighboring subunits such that a critical structure of a conserved arginine finger motif is provided in trans relative to the ATP-binding site of the Walker A box of the adjacent subunit. The six ATPase active sites, however, are likely to contribute differentially to the complex helicase activity.</text>
</comment>
<comment type="function">
    <text evidence="11">Probable component of the MCM2-7 complex (MCM complex) that may function as a DNA helicase and which is essential to undergo a single round of replication initiation and elongation per cell cycle in eukaryotic cells.</text>
</comment>
<dbReference type="EC" id="3.6.4.12" evidence="13"/>
<protein>
    <recommendedName>
        <fullName evidence="13">DNA replication licensing factor MCM4</fullName>
        <ecNumber evidence="13">3.6.4.12</ecNumber>
    </recommendedName>
</protein>
<evidence type="ECO:0000259" key="15">
    <source>
        <dbReference type="PROSITE" id="PS50051"/>
    </source>
</evidence>
<evidence type="ECO:0000256" key="1">
    <source>
        <dbReference type="ARBA" id="ARBA00004123"/>
    </source>
</evidence>
<dbReference type="Pfam" id="PF17207">
    <property type="entry name" value="MCM_OB"/>
    <property type="match status" value="1"/>
</dbReference>
<evidence type="ECO:0000256" key="2">
    <source>
        <dbReference type="ARBA" id="ARBA00008010"/>
    </source>
</evidence>
<dbReference type="PANTHER" id="PTHR11630:SF66">
    <property type="entry name" value="DNA REPLICATION LICENSING FACTOR MCM4"/>
    <property type="match status" value="1"/>
</dbReference>
<dbReference type="InterPro" id="IPR012340">
    <property type="entry name" value="NA-bd_OB-fold"/>
</dbReference>
<dbReference type="Pfam" id="PF17855">
    <property type="entry name" value="MCM_lid"/>
    <property type="match status" value="1"/>
</dbReference>
<dbReference type="EMBL" id="JALJOQ010000156">
    <property type="protein sequence ID" value="KAK9792980.1"/>
    <property type="molecule type" value="Genomic_DNA"/>
</dbReference>
<sequence length="843" mass="92407">MSRLDSMSAGGQASEPLSLPSLPSHSGAGNRSAGGNSAGQSVPRTPSAAFGGSFGGNAGSYGGRATSGLPRSRPGLSNRGPEHSVPLSGLSDAERRAWLDEDEGQGEYMNLIWGTNIHRSTVANRIRRFLTGYRDPDAVEAKYMQLIRQAVQDDEVQVNMDCSNLHDYDSMLYSQLLNYPGEVLSVLDDELNNLRSEVAEDHGLEIRVAPFNLKDTKVIRDLNPEDMGCLIAVSGMVTRTSSIIPDLWQARFKCEVCGTESETVNDRGRVEEPTKCPNEQCKARFSQRLLHNMCQFNNKQIVKMQENPNAIPEGETPHALTMVAYDDMVDAAKPGDRVTVTGIYTAQPLRVNPRQRSIKSIFKTYINVLHIYKDEQSRLFSMAPAAQQSADAAEGSQHSGPTQYSADDVPDTEPLFQTSDMTHDQVQARIAELEDLAKDPDLYENLTKSIAPSIWQMDDVKRGILCQLFGARSKEFTGGRIRGELNVLLVGDPGVSKSQLLTYVNKLAPRGLYTSGRGSSAVGLTAYVTKDAETREMVLESGALVLSDKGICCIDEFDKMSDSARSMLHEVMEQQTVSVAKAGIIATLNARTSVLASANPVGSRYNPRMSVIDNIHLPPSLLSRFDLIYLVLDKVDQASDVQLAKHLVSLYYEHRPEGTQAPIPIDKLRDYIAYARKRCNPELTEPAARLLVQSYKDMRANGTSRKVITATPRQLESLVRLSEAQARMHLSPTVDEGHVVEALRLMQVAMQQSATDPDTGAIDMDIIQTGVSASRRRDREALANELASLLIGLSNGATIDRLKELAEQQSSVPVTVRDVQDALASIEGDIIRSGTHIRHKNAA</sequence>
<accession>A0AAW1NTH5</accession>
<evidence type="ECO:0000256" key="7">
    <source>
        <dbReference type="ARBA" id="ARBA00022840"/>
    </source>
</evidence>
<comment type="similarity">
    <text evidence="2 12">Belongs to the MCM family.</text>
</comment>
<dbReference type="GO" id="GO:0000347">
    <property type="term" value="C:THO complex"/>
    <property type="evidence" value="ECO:0007669"/>
    <property type="project" value="UniProtKB-ARBA"/>
</dbReference>
<comment type="caution">
    <text evidence="16">The sequence shown here is derived from an EMBL/GenBank/DDBJ whole genome shotgun (WGS) entry which is preliminary data.</text>
</comment>
<dbReference type="Gene3D" id="3.40.50.300">
    <property type="entry name" value="P-loop containing nucleotide triphosphate hydrolases"/>
    <property type="match status" value="1"/>
</dbReference>
<evidence type="ECO:0000256" key="5">
    <source>
        <dbReference type="ARBA" id="ARBA00022801"/>
    </source>
</evidence>
<dbReference type="GO" id="GO:0005524">
    <property type="term" value="F:ATP binding"/>
    <property type="evidence" value="ECO:0007669"/>
    <property type="project" value="UniProtKB-UniRule"/>
</dbReference>
<feature type="region of interest" description="Disordered" evidence="14">
    <location>
        <begin position="1"/>
        <end position="89"/>
    </location>
</feature>
<evidence type="ECO:0000256" key="6">
    <source>
        <dbReference type="ARBA" id="ARBA00022806"/>
    </source>
</evidence>
<keyword evidence="3 13" id="KW-0235">DNA replication</keyword>
<dbReference type="CDD" id="cd17755">
    <property type="entry name" value="MCM4"/>
    <property type="match status" value="1"/>
</dbReference>
<dbReference type="GO" id="GO:0017116">
    <property type="term" value="F:single-stranded DNA helicase activity"/>
    <property type="evidence" value="ECO:0007669"/>
    <property type="project" value="TreeGrafter"/>
</dbReference>
<dbReference type="InterPro" id="IPR041562">
    <property type="entry name" value="MCM_lid"/>
</dbReference>
<dbReference type="InterPro" id="IPR008047">
    <property type="entry name" value="MCM_4"/>
</dbReference>
<dbReference type="GO" id="GO:0003697">
    <property type="term" value="F:single-stranded DNA binding"/>
    <property type="evidence" value="ECO:0007669"/>
    <property type="project" value="TreeGrafter"/>
</dbReference>
<feature type="compositionally biased region" description="Low complexity" evidence="14">
    <location>
        <begin position="383"/>
        <end position="397"/>
    </location>
</feature>
<evidence type="ECO:0000313" key="17">
    <source>
        <dbReference type="Proteomes" id="UP001465755"/>
    </source>
</evidence>